<dbReference type="GO" id="GO:0046872">
    <property type="term" value="F:metal ion binding"/>
    <property type="evidence" value="ECO:0007669"/>
    <property type="project" value="UniProtKB-KW"/>
</dbReference>
<dbReference type="PROSITE" id="PS51007">
    <property type="entry name" value="CYTC"/>
    <property type="match status" value="1"/>
</dbReference>
<feature type="binding site" description="covalent" evidence="8">
    <location>
        <position position="83"/>
    </location>
    <ligand>
        <name>heme c</name>
        <dbReference type="ChEBI" id="CHEBI:61717"/>
        <label>1</label>
    </ligand>
</feature>
<dbReference type="OrthoDB" id="9805202at2"/>
<evidence type="ECO:0000313" key="12">
    <source>
        <dbReference type="Proteomes" id="UP000266292"/>
    </source>
</evidence>
<dbReference type="InterPro" id="IPR026259">
    <property type="entry name" value="MauG/Cytc_peroxidase"/>
</dbReference>
<comment type="PTM">
    <text evidence="8">Binds 2 heme groups per subunit.</text>
</comment>
<dbReference type="Gene3D" id="1.10.760.10">
    <property type="entry name" value="Cytochrome c-like domain"/>
    <property type="match status" value="2"/>
</dbReference>
<dbReference type="PANTHER" id="PTHR30600:SF10">
    <property type="entry name" value="BLL6722 PROTEIN"/>
    <property type="match status" value="1"/>
</dbReference>
<dbReference type="Pfam" id="PF03150">
    <property type="entry name" value="CCP_MauG"/>
    <property type="match status" value="1"/>
</dbReference>
<keyword evidence="4" id="KW-0732">Signal</keyword>
<dbReference type="InterPro" id="IPR051395">
    <property type="entry name" value="Cytochrome_c_Peroxidase/MauG"/>
</dbReference>
<evidence type="ECO:0000256" key="5">
    <source>
        <dbReference type="ARBA" id="ARBA00022764"/>
    </source>
</evidence>
<keyword evidence="11" id="KW-0575">Peroxidase</keyword>
<evidence type="ECO:0000256" key="4">
    <source>
        <dbReference type="ARBA" id="ARBA00022729"/>
    </source>
</evidence>
<feature type="binding site" description="axial binding residue" evidence="9">
    <location>
        <position position="84"/>
    </location>
    <ligand>
        <name>heme c</name>
        <dbReference type="ChEBI" id="CHEBI:61717"/>
        <label>1</label>
    </ligand>
    <ligandPart>
        <name>Fe</name>
        <dbReference type="ChEBI" id="CHEBI:18248"/>
    </ligandPart>
</feature>
<name>A0A1X9YMH5_9BACT</name>
<keyword evidence="5" id="KW-0574">Periplasm</keyword>
<dbReference type="STRING" id="709015.GCA_000472485_04317"/>
<feature type="domain" description="Cytochrome c" evidence="10">
    <location>
        <begin position="212"/>
        <end position="343"/>
    </location>
</feature>
<feature type="binding site" description="axial binding residue" evidence="9">
    <location>
        <position position="229"/>
    </location>
    <ligand>
        <name>heme c</name>
        <dbReference type="ChEBI" id="CHEBI:61717"/>
        <label>2</label>
    </ligand>
    <ligandPart>
        <name>Fe</name>
        <dbReference type="ChEBI" id="CHEBI:18248"/>
    </ligandPart>
</feature>
<evidence type="ECO:0000256" key="7">
    <source>
        <dbReference type="ARBA" id="ARBA00023004"/>
    </source>
</evidence>
<protein>
    <submittedName>
        <fullName evidence="11">Cytochrome-c peroxidase</fullName>
    </submittedName>
</protein>
<accession>A0A1X9YMH5</accession>
<feature type="binding site" description="covalent" evidence="8">
    <location>
        <position position="80"/>
    </location>
    <ligand>
        <name>heme c</name>
        <dbReference type="ChEBI" id="CHEBI:61717"/>
        <label>1</label>
    </ligand>
</feature>
<proteinExistence type="predicted"/>
<keyword evidence="12" id="KW-1185">Reference proteome</keyword>
<evidence type="ECO:0000256" key="1">
    <source>
        <dbReference type="ARBA" id="ARBA00004418"/>
    </source>
</evidence>
<dbReference type="GO" id="GO:0042597">
    <property type="term" value="C:periplasmic space"/>
    <property type="evidence" value="ECO:0007669"/>
    <property type="project" value="UniProtKB-SubCell"/>
</dbReference>
<dbReference type="GO" id="GO:0004130">
    <property type="term" value="F:cytochrome-c peroxidase activity"/>
    <property type="evidence" value="ECO:0007669"/>
    <property type="project" value="TreeGrafter"/>
</dbReference>
<organism evidence="11 12">
    <name type="scientific">Pontibacter actiniarum</name>
    <dbReference type="NCBI Taxonomy" id="323450"/>
    <lineage>
        <taxon>Bacteria</taxon>
        <taxon>Pseudomonadati</taxon>
        <taxon>Bacteroidota</taxon>
        <taxon>Cytophagia</taxon>
        <taxon>Cytophagales</taxon>
        <taxon>Hymenobacteraceae</taxon>
        <taxon>Pontibacter</taxon>
    </lineage>
</organism>
<comment type="subcellular location">
    <subcellularLocation>
        <location evidence="1">Periplasm</location>
    </subcellularLocation>
</comment>
<keyword evidence="3 9" id="KW-0479">Metal-binding</keyword>
<feature type="binding site" description="covalent" evidence="8">
    <location>
        <position position="228"/>
    </location>
    <ligand>
        <name>heme c</name>
        <dbReference type="ChEBI" id="CHEBI:61717"/>
        <label>2</label>
    </ligand>
</feature>
<evidence type="ECO:0000256" key="2">
    <source>
        <dbReference type="ARBA" id="ARBA00022617"/>
    </source>
</evidence>
<evidence type="ECO:0000259" key="10">
    <source>
        <dbReference type="PROSITE" id="PS51007"/>
    </source>
</evidence>
<keyword evidence="7 9" id="KW-0408">Iron</keyword>
<dbReference type="PANTHER" id="PTHR30600">
    <property type="entry name" value="CYTOCHROME C PEROXIDASE-RELATED"/>
    <property type="match status" value="1"/>
</dbReference>
<evidence type="ECO:0000313" key="11">
    <source>
        <dbReference type="EMBL" id="ARS34073.1"/>
    </source>
</evidence>
<gene>
    <name evidence="11" type="ORF">CA264_00695</name>
</gene>
<dbReference type="KEGG" id="pact:CA264_00695"/>
<sequence>MPCLRHIATLGLSLLLLPGCKDRATEAPAPQAQRFSPAVPTNLATEVPFPERNPFTVEGVALGRMLFYDPILSASNRVSCASCHQQDKAFSDGTALTAAGVTGKPLKRHAPALLNLAWMGGLFWDGGARDVESLVFGPITHPDEMGQGLGELTQELQRHPAYPRLFRLAFGSDSVTSARIAQALAQFQRTLISADSRYDRYARGERGARLSEPELQGLALFRQHCASCHATPFFTDQGYHNNGLDSAFSEDFEELAYGRGRITRQQQDIGKYKTPTLRNIALTAPYMHDGRFATLGEVLDHYRTGVVLSASLAPELQQPNGQLGVPITPDEKEKIILFLHTLTDEAFTKHKAFSNPF</sequence>
<keyword evidence="2 8" id="KW-0349">Heme</keyword>
<comment type="cofactor">
    <cofactor evidence="8">
        <name>heme</name>
        <dbReference type="ChEBI" id="CHEBI:30413"/>
    </cofactor>
    <text evidence="8">Binds 2 heme groups.</text>
</comment>
<dbReference type="SUPFAM" id="SSF46626">
    <property type="entry name" value="Cytochrome c"/>
    <property type="match status" value="2"/>
</dbReference>
<dbReference type="InterPro" id="IPR036909">
    <property type="entry name" value="Cyt_c-like_dom_sf"/>
</dbReference>
<reference evidence="12" key="1">
    <citation type="submission" date="2017-05" db="EMBL/GenBank/DDBJ databases">
        <authorList>
            <person name="Ray J."/>
            <person name="Price M."/>
            <person name="Deutschbauer A."/>
        </authorList>
    </citation>
    <scope>NUCLEOTIDE SEQUENCE [LARGE SCALE GENOMIC DNA]</scope>
    <source>
        <strain evidence="12">DSM 19842</strain>
    </source>
</reference>
<dbReference type="Proteomes" id="UP000266292">
    <property type="component" value="Chromosome"/>
</dbReference>
<dbReference type="PIRSF" id="PIRSF000294">
    <property type="entry name" value="Cytochrome-c_peroxidase"/>
    <property type="match status" value="1"/>
</dbReference>
<evidence type="ECO:0000256" key="3">
    <source>
        <dbReference type="ARBA" id="ARBA00022723"/>
    </source>
</evidence>
<evidence type="ECO:0000256" key="9">
    <source>
        <dbReference type="PIRSR" id="PIRSR000294-2"/>
    </source>
</evidence>
<dbReference type="InterPro" id="IPR009056">
    <property type="entry name" value="Cyt_c-like_dom"/>
</dbReference>
<keyword evidence="6" id="KW-0560">Oxidoreductase</keyword>
<evidence type="ECO:0000256" key="8">
    <source>
        <dbReference type="PIRSR" id="PIRSR000294-1"/>
    </source>
</evidence>
<dbReference type="RefSeq" id="WP_071784645.1">
    <property type="nucleotide sequence ID" value="NZ_CP021235.1"/>
</dbReference>
<dbReference type="GO" id="GO:0009055">
    <property type="term" value="F:electron transfer activity"/>
    <property type="evidence" value="ECO:0007669"/>
    <property type="project" value="InterPro"/>
</dbReference>
<dbReference type="InterPro" id="IPR004852">
    <property type="entry name" value="Di-haem_cyt_c_peroxidsae"/>
</dbReference>
<dbReference type="AlphaFoldDB" id="A0A1X9YMH5"/>
<evidence type="ECO:0000256" key="6">
    <source>
        <dbReference type="ARBA" id="ARBA00023002"/>
    </source>
</evidence>
<feature type="binding site" description="covalent" evidence="8">
    <location>
        <position position="225"/>
    </location>
    <ligand>
        <name>heme c</name>
        <dbReference type="ChEBI" id="CHEBI:61717"/>
        <label>2</label>
    </ligand>
</feature>
<dbReference type="EMBL" id="CP021235">
    <property type="protein sequence ID" value="ARS34073.1"/>
    <property type="molecule type" value="Genomic_DNA"/>
</dbReference>
<dbReference type="GO" id="GO:0020037">
    <property type="term" value="F:heme binding"/>
    <property type="evidence" value="ECO:0007669"/>
    <property type="project" value="InterPro"/>
</dbReference>